<dbReference type="EMBL" id="KB320992">
    <property type="protein sequence ID" value="ELW49513.1"/>
    <property type="molecule type" value="Genomic_DNA"/>
</dbReference>
<proteinExistence type="predicted"/>
<organism evidence="2 3">
    <name type="scientific">Tupaia chinensis</name>
    <name type="common">Chinese tree shrew</name>
    <name type="synonym">Tupaia belangeri chinensis</name>
    <dbReference type="NCBI Taxonomy" id="246437"/>
    <lineage>
        <taxon>Eukaryota</taxon>
        <taxon>Metazoa</taxon>
        <taxon>Chordata</taxon>
        <taxon>Craniata</taxon>
        <taxon>Vertebrata</taxon>
        <taxon>Euteleostomi</taxon>
        <taxon>Mammalia</taxon>
        <taxon>Eutheria</taxon>
        <taxon>Euarchontoglires</taxon>
        <taxon>Scandentia</taxon>
        <taxon>Tupaiidae</taxon>
        <taxon>Tupaia</taxon>
    </lineage>
</organism>
<sequence length="256" mass="27965">MCRWASWAELPHPLASERAGLRLTGQWGPVGDVARRRGQVEAACWVGQALELLAVLAFLPHGPAPFLTLPCANVGHLRLRQLDKHSQASAQQLVQLLSKQNQLLLERQSLSEEVDRLRAQRCEPWMCARKGAGVHAGSESCCGPGAHSARFTVEVALGRGQDAAVPRAGSLEEGSLELPLKDVCGSNWPFHLPESETIAMGNTRKVLEIFLYTYFCFSVIPPYQLTEVWDESKGIAKRSKENTLGDTNGVLEGTSA</sequence>
<gene>
    <name evidence="2" type="ORF">TREES_T100003310</name>
</gene>
<keyword evidence="1" id="KW-0175">Coiled coil</keyword>
<dbReference type="eggNOG" id="ENOG502R5XE">
    <property type="taxonomic scope" value="Eukaryota"/>
</dbReference>
<dbReference type="Pfam" id="PF15964">
    <property type="entry name" value="CCCAP"/>
    <property type="match status" value="1"/>
</dbReference>
<dbReference type="InterPro" id="IPR031887">
    <property type="entry name" value="SDCCAG8"/>
</dbReference>
<protein>
    <submittedName>
        <fullName evidence="2">Serologically defined colon cancer antigen 8</fullName>
    </submittedName>
</protein>
<dbReference type="GO" id="GO:0007098">
    <property type="term" value="P:centrosome cycle"/>
    <property type="evidence" value="ECO:0007669"/>
    <property type="project" value="InterPro"/>
</dbReference>
<dbReference type="InParanoid" id="L9JGN9"/>
<dbReference type="Proteomes" id="UP000011518">
    <property type="component" value="Unassembled WGS sequence"/>
</dbReference>
<dbReference type="STRING" id="246437.L9JGN9"/>
<reference evidence="3" key="2">
    <citation type="journal article" date="2013" name="Nat. Commun.">
        <title>Genome of the Chinese tree shrew.</title>
        <authorList>
            <person name="Fan Y."/>
            <person name="Huang Z.Y."/>
            <person name="Cao C.C."/>
            <person name="Chen C.S."/>
            <person name="Chen Y.X."/>
            <person name="Fan D.D."/>
            <person name="He J."/>
            <person name="Hou H.L."/>
            <person name="Hu L."/>
            <person name="Hu X.T."/>
            <person name="Jiang X.T."/>
            <person name="Lai R."/>
            <person name="Lang Y.S."/>
            <person name="Liang B."/>
            <person name="Liao S.G."/>
            <person name="Mu D."/>
            <person name="Ma Y.Y."/>
            <person name="Niu Y.Y."/>
            <person name="Sun X.Q."/>
            <person name="Xia J.Q."/>
            <person name="Xiao J."/>
            <person name="Xiong Z.Q."/>
            <person name="Xu L."/>
            <person name="Yang L."/>
            <person name="Zhang Y."/>
            <person name="Zhao W."/>
            <person name="Zhao X.D."/>
            <person name="Zheng Y.T."/>
            <person name="Zhou J.M."/>
            <person name="Zhu Y.B."/>
            <person name="Zhang G.J."/>
            <person name="Wang J."/>
            <person name="Yao Y.G."/>
        </authorList>
    </citation>
    <scope>NUCLEOTIDE SEQUENCE [LARGE SCALE GENOMIC DNA]</scope>
</reference>
<dbReference type="GO" id="GO:0035148">
    <property type="term" value="P:tube formation"/>
    <property type="evidence" value="ECO:0007669"/>
    <property type="project" value="TreeGrafter"/>
</dbReference>
<accession>L9JGN9</accession>
<name>L9JGN9_TUPCH</name>
<dbReference type="GO" id="GO:0005813">
    <property type="term" value="C:centrosome"/>
    <property type="evidence" value="ECO:0007669"/>
    <property type="project" value="InterPro"/>
</dbReference>
<dbReference type="PANTHER" id="PTHR34343:SF1">
    <property type="entry name" value="SEROLOGICALLY DEFINED COLON CANCER ANTIGEN 8"/>
    <property type="match status" value="1"/>
</dbReference>
<evidence type="ECO:0000256" key="1">
    <source>
        <dbReference type="SAM" id="Coils"/>
    </source>
</evidence>
<dbReference type="GO" id="GO:0005814">
    <property type="term" value="C:centriole"/>
    <property type="evidence" value="ECO:0007669"/>
    <property type="project" value="TreeGrafter"/>
</dbReference>
<keyword evidence="3" id="KW-1185">Reference proteome</keyword>
<reference evidence="3" key="1">
    <citation type="submission" date="2012-07" db="EMBL/GenBank/DDBJ databases">
        <title>Genome of the Chinese tree shrew, a rising model animal genetically related to primates.</title>
        <authorList>
            <person name="Zhang G."/>
            <person name="Fan Y."/>
            <person name="Yao Y."/>
            <person name="Huang Z."/>
        </authorList>
    </citation>
    <scope>NUCLEOTIDE SEQUENCE [LARGE SCALE GENOMIC DNA]</scope>
</reference>
<dbReference type="GO" id="GO:0001764">
    <property type="term" value="P:neuron migration"/>
    <property type="evidence" value="ECO:0007669"/>
    <property type="project" value="TreeGrafter"/>
</dbReference>
<dbReference type="AlphaFoldDB" id="L9JGN9"/>
<dbReference type="GO" id="GO:0030010">
    <property type="term" value="P:establishment of cell polarity"/>
    <property type="evidence" value="ECO:0007669"/>
    <property type="project" value="TreeGrafter"/>
</dbReference>
<feature type="coiled-coil region" evidence="1">
    <location>
        <begin position="93"/>
        <end position="120"/>
    </location>
</feature>
<evidence type="ECO:0000313" key="3">
    <source>
        <dbReference type="Proteomes" id="UP000011518"/>
    </source>
</evidence>
<dbReference type="PANTHER" id="PTHR34343">
    <property type="entry name" value="SEROLOGICALLY DEFINED COLON CANCER ANTIGEN 8"/>
    <property type="match status" value="1"/>
</dbReference>
<evidence type="ECO:0000313" key="2">
    <source>
        <dbReference type="EMBL" id="ELW49513.1"/>
    </source>
</evidence>